<evidence type="ECO:0000313" key="3">
    <source>
        <dbReference type="Proteomes" id="UP001642360"/>
    </source>
</evidence>
<reference evidence="2 3" key="1">
    <citation type="submission" date="2024-02" db="EMBL/GenBank/DDBJ databases">
        <authorList>
            <person name="Vignale AGUSTIN F."/>
            <person name="Sosa J E."/>
            <person name="Modenutti C."/>
        </authorList>
    </citation>
    <scope>NUCLEOTIDE SEQUENCE [LARGE SCALE GENOMIC DNA]</scope>
</reference>
<protein>
    <submittedName>
        <fullName evidence="2">Uncharacterized protein</fullName>
    </submittedName>
</protein>
<dbReference type="Proteomes" id="UP001642360">
    <property type="component" value="Unassembled WGS sequence"/>
</dbReference>
<keyword evidence="1" id="KW-0175">Coiled coil</keyword>
<name>A0ABC8SMF3_9AQUA</name>
<gene>
    <name evidence="2" type="ORF">ILEXP_LOCUS24888</name>
</gene>
<dbReference type="AlphaFoldDB" id="A0ABC8SMF3"/>
<keyword evidence="3" id="KW-1185">Reference proteome</keyword>
<organism evidence="2 3">
    <name type="scientific">Ilex paraguariensis</name>
    <name type="common">yerba mate</name>
    <dbReference type="NCBI Taxonomy" id="185542"/>
    <lineage>
        <taxon>Eukaryota</taxon>
        <taxon>Viridiplantae</taxon>
        <taxon>Streptophyta</taxon>
        <taxon>Embryophyta</taxon>
        <taxon>Tracheophyta</taxon>
        <taxon>Spermatophyta</taxon>
        <taxon>Magnoliopsida</taxon>
        <taxon>eudicotyledons</taxon>
        <taxon>Gunneridae</taxon>
        <taxon>Pentapetalae</taxon>
        <taxon>asterids</taxon>
        <taxon>campanulids</taxon>
        <taxon>Aquifoliales</taxon>
        <taxon>Aquifoliaceae</taxon>
        <taxon>Ilex</taxon>
    </lineage>
</organism>
<feature type="coiled-coil region" evidence="1">
    <location>
        <begin position="182"/>
        <end position="224"/>
    </location>
</feature>
<proteinExistence type="predicted"/>
<evidence type="ECO:0000256" key="1">
    <source>
        <dbReference type="SAM" id="Coils"/>
    </source>
</evidence>
<evidence type="ECO:0000313" key="2">
    <source>
        <dbReference type="EMBL" id="CAK9156354.1"/>
    </source>
</evidence>
<comment type="caution">
    <text evidence="2">The sequence shown here is derived from an EMBL/GenBank/DDBJ whole genome shotgun (WGS) entry which is preliminary data.</text>
</comment>
<accession>A0ABC8SMF3</accession>
<sequence>MYSSFTSWSSATAYIPLCFPSHQNSVFNFSSYAPIPYHHHGRRRIRTAFPVKFSHTIPQTHLRIPIKPDSFRFISSSREKVDKGKDPSAYNHENVLKVIAKPILYTFFCIVVGLCPIGGLKVPAFAATLVASETIQRPKGKEKEEGVIQNGHEYSDCTRRLLETVSGLLRTVGEVRSNNGDVKNVEAALKEVKMKKKELQEEIMSELYAELRVLKGEKEGLAKRSDEILDMVLKGKREEESLLRKGSAEEGVKERIAKLEEEMSEGEKVYNLIWERIGEIEDQILRKETVALSIGVRELSFIERECEALVERFTRDLRTQSIDSVSKSSVSKHSRFDIQEELQTAQRQFWEQIILPSVLENEDIGHPFDQGSLVSAQRIKEALQGSRDMQRNLEAGIKKNMKRFGEEKRYVVNAPVDEVVKGFPEVELKWMFGHKEVVVPKAVGLHLFNGWKKWREQATTDLKKKLLEDVELGKKYVAQRQERILLDRDRVASKTCYNEERKRWEMDPIAVPYAVSRKLVENARIRHDWAVMYIALKGDDLEYYVDLKECEMVFEDFGGVDGLYLRMLASGIPIAVQLMWIPFSELDLRQQLLLIIRLTHKCLTGLWNTRIVSYAREWVVEKVKNVNDDIMMMIVFPVVEFIIPYPVRMQLGMAWPEYIDQSVGSTWYLKWQSEAEMSFKSRKTDEFQCLCLLPGDLFLFEVQ</sequence>
<dbReference type="EMBL" id="CAUOFW020002836">
    <property type="protein sequence ID" value="CAK9156354.1"/>
    <property type="molecule type" value="Genomic_DNA"/>
</dbReference>